<sequence>MNAMEKNHILAKWLNNELTEDQLAEFKANPDNEKYEQIKNYTAHLEVPLFNEEKVLEHVINHKKTTPKVIASYKKWLFKVAAVFIIGLGIVFMMQNFALQTQYALYGKKTTFLLPDNSKVVLNAGSEIKYKKWNWDNNRNLELDGEAYFKVAKGKKFEVTTVLGKVSVLGTQFNVKVRKDRFDVTCFEGRVLVRYQEKELILSPGQVVYFEDGKQINSTIATAQPEWMGNTIAFNKENLRNILDEIQRQYNVSIEVKAKYSSELFTGKIPINNLDVALQIIATTYHLESKKITANKIIFEGK</sequence>
<dbReference type="InterPro" id="IPR012373">
    <property type="entry name" value="Ferrdict_sens_TM"/>
</dbReference>
<organism evidence="4 5">
    <name type="scientific">Flavobacterium xylosi</name>
    <dbReference type="NCBI Taxonomy" id="3230415"/>
    <lineage>
        <taxon>Bacteria</taxon>
        <taxon>Pseudomonadati</taxon>
        <taxon>Bacteroidota</taxon>
        <taxon>Flavobacteriia</taxon>
        <taxon>Flavobacteriales</taxon>
        <taxon>Flavobacteriaceae</taxon>
        <taxon>Flavobacterium</taxon>
    </lineage>
</organism>
<dbReference type="Pfam" id="PF16344">
    <property type="entry name" value="FecR_C"/>
    <property type="match status" value="1"/>
</dbReference>
<dbReference type="Gene3D" id="2.60.120.1440">
    <property type="match status" value="1"/>
</dbReference>
<dbReference type="InterPro" id="IPR006860">
    <property type="entry name" value="FecR"/>
</dbReference>
<feature type="transmembrane region" description="Helical" evidence="1">
    <location>
        <begin position="76"/>
        <end position="94"/>
    </location>
</feature>
<evidence type="ECO:0000313" key="5">
    <source>
        <dbReference type="Proteomes" id="UP001600109"/>
    </source>
</evidence>
<dbReference type="PIRSF" id="PIRSF018266">
    <property type="entry name" value="FecR"/>
    <property type="match status" value="1"/>
</dbReference>
<name>A0ABW6HYF2_9FLAO</name>
<dbReference type="Pfam" id="PF04773">
    <property type="entry name" value="FecR"/>
    <property type="match status" value="1"/>
</dbReference>
<gene>
    <name evidence="4" type="ORF">ACFX5E_13320</name>
</gene>
<dbReference type="PANTHER" id="PTHR30273">
    <property type="entry name" value="PERIPLASMIC SIGNAL SENSOR AND SIGMA FACTOR ACTIVATOR FECR-RELATED"/>
    <property type="match status" value="1"/>
</dbReference>
<dbReference type="Gene3D" id="3.55.50.30">
    <property type="match status" value="1"/>
</dbReference>
<keyword evidence="1" id="KW-0472">Membrane</keyword>
<reference evidence="4 5" key="1">
    <citation type="submission" date="2024-06" db="EMBL/GenBank/DDBJ databases">
        <title>Flavobacterium spp. isolated from glacier.</title>
        <authorList>
            <person name="Han D."/>
        </authorList>
    </citation>
    <scope>NUCLEOTIDE SEQUENCE [LARGE SCALE GENOMIC DNA]</scope>
    <source>
        <strain evidence="4 5">LS2P90</strain>
    </source>
</reference>
<evidence type="ECO:0000256" key="1">
    <source>
        <dbReference type="SAM" id="Phobius"/>
    </source>
</evidence>
<protein>
    <submittedName>
        <fullName evidence="4">FecR family protein</fullName>
    </submittedName>
</protein>
<feature type="domain" description="Protein FecR C-terminal" evidence="3">
    <location>
        <begin position="232"/>
        <end position="298"/>
    </location>
</feature>
<dbReference type="RefSeq" id="WP_379855651.1">
    <property type="nucleotide sequence ID" value="NZ_JBHZPZ010000017.1"/>
</dbReference>
<keyword evidence="5" id="KW-1185">Reference proteome</keyword>
<accession>A0ABW6HYF2</accession>
<comment type="caution">
    <text evidence="4">The sequence shown here is derived from an EMBL/GenBank/DDBJ whole genome shotgun (WGS) entry which is preliminary data.</text>
</comment>
<dbReference type="EMBL" id="JBHZPZ010000017">
    <property type="protein sequence ID" value="MFE3869043.1"/>
    <property type="molecule type" value="Genomic_DNA"/>
</dbReference>
<dbReference type="PANTHER" id="PTHR30273:SF2">
    <property type="entry name" value="PROTEIN FECR"/>
    <property type="match status" value="1"/>
</dbReference>
<evidence type="ECO:0000259" key="2">
    <source>
        <dbReference type="Pfam" id="PF04773"/>
    </source>
</evidence>
<proteinExistence type="predicted"/>
<evidence type="ECO:0000259" key="3">
    <source>
        <dbReference type="Pfam" id="PF16344"/>
    </source>
</evidence>
<keyword evidence="1" id="KW-0812">Transmembrane</keyword>
<dbReference type="InterPro" id="IPR032508">
    <property type="entry name" value="FecR_C"/>
</dbReference>
<keyword evidence="1" id="KW-1133">Transmembrane helix</keyword>
<dbReference type="Proteomes" id="UP001600109">
    <property type="component" value="Unassembled WGS sequence"/>
</dbReference>
<evidence type="ECO:0000313" key="4">
    <source>
        <dbReference type="EMBL" id="MFE3869043.1"/>
    </source>
</evidence>
<feature type="domain" description="FecR protein" evidence="2">
    <location>
        <begin position="107"/>
        <end position="191"/>
    </location>
</feature>